<dbReference type="PANTHER" id="PTHR43025:SF3">
    <property type="entry name" value="MONOGALACTOSYLDIACYLGLYCEROL SYNTHASE 1, CHLOROPLASTIC"/>
    <property type="match status" value="1"/>
</dbReference>
<evidence type="ECO:0000259" key="5">
    <source>
        <dbReference type="Pfam" id="PF04101"/>
    </source>
</evidence>
<dbReference type="Pfam" id="PF06925">
    <property type="entry name" value="MGDG_synth"/>
    <property type="match status" value="1"/>
</dbReference>
<dbReference type="RefSeq" id="WP_108022710.1">
    <property type="nucleotide sequence ID" value="NZ_QBKR01000008.1"/>
</dbReference>
<dbReference type="GO" id="GO:0009247">
    <property type="term" value="P:glycolipid biosynthetic process"/>
    <property type="evidence" value="ECO:0007669"/>
    <property type="project" value="InterPro"/>
</dbReference>
<sequence>MINQTAWADGPVAVETGDGTQTENVLIVSENFGTGHTKAAEALEKGIRESNGQIGVHTVELGRELRPQVHRALLASYLGMIQKVPGLWKKVYGQHHSRAFPRWVEWCLYQALYSSLADYLMRYRPRLVVSTHPFASSGVARLIREGFPVSLCTLITDFSAHGSWIHPETERYLVTHAGVKDQLERMGVEGDRIFITGIPTDPRFWESQSREEVRKRMGLADMPTVLILGGGLGIGRTDRLVRAAAKWKDRMQVLVCTGHNRRLKETLEKEEGMNHPHIRITGYTHRMADWMDAADLIVSKPGGMTCSEAIAKGKPLLIYGAIPGHEENNSRFMVEQGLAEAAVDDADLDLWFRRLLSKDPCLDRLRERMLNWRHHIHPSHSVNAVLNLLTS</sequence>
<evidence type="ECO:0000259" key="6">
    <source>
        <dbReference type="Pfam" id="PF06925"/>
    </source>
</evidence>
<comment type="similarity">
    <text evidence="2">Belongs to the glycosyltransferase 28 family.</text>
</comment>
<feature type="domain" description="Glycosyl transferase family 28 C-terminal" evidence="5">
    <location>
        <begin position="224"/>
        <end position="341"/>
    </location>
</feature>
<dbReference type="EMBL" id="QBKR01000008">
    <property type="protein sequence ID" value="PTX60758.1"/>
    <property type="molecule type" value="Genomic_DNA"/>
</dbReference>
<evidence type="ECO:0000256" key="1">
    <source>
        <dbReference type="ARBA" id="ARBA00004370"/>
    </source>
</evidence>
<gene>
    <name evidence="7" type="ORF">C8P63_10868</name>
</gene>
<dbReference type="InterPro" id="IPR009695">
    <property type="entry name" value="Diacylglyc_glucosyltr_N"/>
</dbReference>
<dbReference type="PANTHER" id="PTHR43025">
    <property type="entry name" value="MONOGALACTOSYLDIACYLGLYCEROL SYNTHASE"/>
    <property type="match status" value="1"/>
</dbReference>
<evidence type="ECO:0000256" key="4">
    <source>
        <dbReference type="ARBA" id="ARBA00022679"/>
    </source>
</evidence>
<protein>
    <submittedName>
        <fullName evidence="7">Processive 1,2-diacylglycerol beta-glucosyltransferase</fullName>
    </submittedName>
</protein>
<name>A0A2T6BXG5_9BACL</name>
<proteinExistence type="inferred from homology"/>
<dbReference type="InterPro" id="IPR050519">
    <property type="entry name" value="Glycosyltransf_28_UgtP"/>
</dbReference>
<keyword evidence="4 7" id="KW-0808">Transferase</keyword>
<dbReference type="InterPro" id="IPR007235">
    <property type="entry name" value="Glyco_trans_28_C"/>
</dbReference>
<evidence type="ECO:0000313" key="8">
    <source>
        <dbReference type="Proteomes" id="UP000244240"/>
    </source>
</evidence>
<dbReference type="Proteomes" id="UP000244240">
    <property type="component" value="Unassembled WGS sequence"/>
</dbReference>
<reference evidence="7 8" key="1">
    <citation type="submission" date="2018-04" db="EMBL/GenBank/DDBJ databases">
        <title>Genomic Encyclopedia of Archaeal and Bacterial Type Strains, Phase II (KMG-II): from individual species to whole genera.</title>
        <authorList>
            <person name="Goeker M."/>
        </authorList>
    </citation>
    <scope>NUCLEOTIDE SEQUENCE [LARGE SCALE GENOMIC DNA]</scope>
    <source>
        <strain evidence="7 8">DSM 45787</strain>
    </source>
</reference>
<comment type="caution">
    <text evidence="7">The sequence shown here is derived from an EMBL/GenBank/DDBJ whole genome shotgun (WGS) entry which is preliminary data.</text>
</comment>
<evidence type="ECO:0000313" key="7">
    <source>
        <dbReference type="EMBL" id="PTX60758.1"/>
    </source>
</evidence>
<accession>A0A2T6BXG5</accession>
<dbReference type="AlphaFoldDB" id="A0A2T6BXG5"/>
<feature type="domain" description="Diacylglycerol glucosyltransferase N-terminal" evidence="6">
    <location>
        <begin position="36"/>
        <end position="199"/>
    </location>
</feature>
<dbReference type="OrthoDB" id="9815663at2"/>
<organism evidence="7 8">
    <name type="scientific">Melghirimyces profundicolus</name>
    <dbReference type="NCBI Taxonomy" id="1242148"/>
    <lineage>
        <taxon>Bacteria</taxon>
        <taxon>Bacillati</taxon>
        <taxon>Bacillota</taxon>
        <taxon>Bacilli</taxon>
        <taxon>Bacillales</taxon>
        <taxon>Thermoactinomycetaceae</taxon>
        <taxon>Melghirimyces</taxon>
    </lineage>
</organism>
<keyword evidence="3" id="KW-0328">Glycosyltransferase</keyword>
<dbReference type="Gene3D" id="3.40.50.2000">
    <property type="entry name" value="Glycogen Phosphorylase B"/>
    <property type="match status" value="1"/>
</dbReference>
<keyword evidence="8" id="KW-1185">Reference proteome</keyword>
<evidence type="ECO:0000256" key="2">
    <source>
        <dbReference type="ARBA" id="ARBA00006962"/>
    </source>
</evidence>
<dbReference type="GO" id="GO:0016758">
    <property type="term" value="F:hexosyltransferase activity"/>
    <property type="evidence" value="ECO:0007669"/>
    <property type="project" value="InterPro"/>
</dbReference>
<dbReference type="GO" id="GO:0016020">
    <property type="term" value="C:membrane"/>
    <property type="evidence" value="ECO:0007669"/>
    <property type="project" value="UniProtKB-SubCell"/>
</dbReference>
<comment type="subcellular location">
    <subcellularLocation>
        <location evidence="1">Membrane</location>
    </subcellularLocation>
</comment>
<dbReference type="SUPFAM" id="SSF53756">
    <property type="entry name" value="UDP-Glycosyltransferase/glycogen phosphorylase"/>
    <property type="match status" value="1"/>
</dbReference>
<dbReference type="Pfam" id="PF04101">
    <property type="entry name" value="Glyco_tran_28_C"/>
    <property type="match status" value="1"/>
</dbReference>
<evidence type="ECO:0000256" key="3">
    <source>
        <dbReference type="ARBA" id="ARBA00022676"/>
    </source>
</evidence>